<evidence type="ECO:0000313" key="1">
    <source>
        <dbReference type="EMBL" id="KKL80487.1"/>
    </source>
</evidence>
<comment type="caution">
    <text evidence="1">The sequence shown here is derived from an EMBL/GenBank/DDBJ whole genome shotgun (WGS) entry which is preliminary data.</text>
</comment>
<reference evidence="1" key="1">
    <citation type="journal article" date="2015" name="Nature">
        <title>Complex archaea that bridge the gap between prokaryotes and eukaryotes.</title>
        <authorList>
            <person name="Spang A."/>
            <person name="Saw J.H."/>
            <person name="Jorgensen S.L."/>
            <person name="Zaremba-Niedzwiedzka K."/>
            <person name="Martijn J."/>
            <person name="Lind A.E."/>
            <person name="van Eijk R."/>
            <person name="Schleper C."/>
            <person name="Guy L."/>
            <person name="Ettema T.J."/>
        </authorList>
    </citation>
    <scope>NUCLEOTIDE SEQUENCE</scope>
</reference>
<organism evidence="1">
    <name type="scientific">marine sediment metagenome</name>
    <dbReference type="NCBI Taxonomy" id="412755"/>
    <lineage>
        <taxon>unclassified sequences</taxon>
        <taxon>metagenomes</taxon>
        <taxon>ecological metagenomes</taxon>
    </lineage>
</organism>
<accession>A0A0F9HZA5</accession>
<proteinExistence type="predicted"/>
<dbReference type="AlphaFoldDB" id="A0A0F9HZA5"/>
<feature type="non-terminal residue" evidence="1">
    <location>
        <position position="522"/>
    </location>
</feature>
<gene>
    <name evidence="1" type="ORF">LCGC14_2004260</name>
</gene>
<name>A0A0F9HZA5_9ZZZZ</name>
<sequence length="522" mass="57270">MGNKKQATASTVPLQGGVNTRVDDVQIPFGGFSTAQNVRPRHPGFIKRPGQRALHTSADSTNKVRTLFQFRKQKVDEKHLFAQMSDDDVLGPATTAPPGVTTGVFGPEAFSGSTGTKPASWATSKDLMFYSNGVDAHQVYGGNTSYVDRCVVYKGTATIPNVPEEGFDYSDAVHVDDTSKTADFSSLGTDTDNAIMVGLPVPIKSLTFDLVTFNDNAITMTISYRKNDNTWADTSNSDGTDVGGDTLKQDGTCAWTMPSDEIPFYAYGQSLYWYRITFSGALDASVSCNTITWDTDWQAFDNLWDGVTVNPVEVWTEKAADDKWSVYHSSSVTLDSLGIDQKILLFCTDPIEAVYIDVGKNPTTAATTLTDVRYWDGDSWNSSSSEADGTSGMSNSGWITFARESTVQPLQFQGSLFYSYVYELTFGTAMPATMEVSFSVAPYFDISELGNGYSNGVWKGRMCYSFDQWPNFVYVSTNFLPMTLNGDDFGLLEAGDGRTNKIAGMRSLYNELVVWQEEKGLE</sequence>
<dbReference type="EMBL" id="LAZR01022839">
    <property type="protein sequence ID" value="KKL80487.1"/>
    <property type="molecule type" value="Genomic_DNA"/>
</dbReference>
<protein>
    <submittedName>
        <fullName evidence="1">Uncharacterized protein</fullName>
    </submittedName>
</protein>